<comment type="similarity">
    <text evidence="1">Belongs to the LysR transcriptional regulatory family.</text>
</comment>
<comment type="caution">
    <text evidence="6">The sequence shown here is derived from an EMBL/GenBank/DDBJ whole genome shotgun (WGS) entry which is preliminary data.</text>
</comment>
<dbReference type="PANTHER" id="PTHR30427:SF1">
    <property type="entry name" value="TRANSCRIPTIONAL ACTIVATOR PROTEIN LYSR"/>
    <property type="match status" value="1"/>
</dbReference>
<dbReference type="Pfam" id="PF03466">
    <property type="entry name" value="LysR_substrate"/>
    <property type="match status" value="1"/>
</dbReference>
<dbReference type="InterPro" id="IPR005119">
    <property type="entry name" value="LysR_subst-bd"/>
</dbReference>
<sequence>MLTFRQLETFRHVMRTRTTVGAAKALRVSQPAVSNAIKQMEGQVGFELFERIGNRLIPTPDAEEMYRDSEAIFSLYHALTHRIESRRNSAAGNLRIVCTPPLANALAPLAIRNFLAARPGVRVSLDTRRIDGVLEAVETRSADVGFALNPPTRDGLVSERIAWGQVVCAFVPGHPLENKLAVTAADLQGHPLVLYEPQSRLNLMLGEGFVTERMRAEAVAEVRYSTLACLLAETGIGVTLVDSLTAMAGSRYRLTFRPLHPAQPVPVCIIRRDGETGKRVQTAFLDDVRRSSLLDGLMGFGDSYDY</sequence>
<dbReference type="Pfam" id="PF00126">
    <property type="entry name" value="HTH_1"/>
    <property type="match status" value="1"/>
</dbReference>
<dbReference type="InterPro" id="IPR036388">
    <property type="entry name" value="WH-like_DNA-bd_sf"/>
</dbReference>
<dbReference type="PRINTS" id="PR00039">
    <property type="entry name" value="HTHLYSR"/>
</dbReference>
<keyword evidence="4" id="KW-0804">Transcription</keyword>
<dbReference type="EMBL" id="JBHUIJ010000024">
    <property type="protein sequence ID" value="MFD2239074.1"/>
    <property type="molecule type" value="Genomic_DNA"/>
</dbReference>
<dbReference type="Proteomes" id="UP001597371">
    <property type="component" value="Unassembled WGS sequence"/>
</dbReference>
<dbReference type="Gene3D" id="1.10.10.10">
    <property type="entry name" value="Winged helix-like DNA-binding domain superfamily/Winged helix DNA-binding domain"/>
    <property type="match status" value="1"/>
</dbReference>
<accession>A0ABW5CPF9</accession>
<evidence type="ECO:0000259" key="5">
    <source>
        <dbReference type="PROSITE" id="PS50931"/>
    </source>
</evidence>
<dbReference type="InterPro" id="IPR036390">
    <property type="entry name" value="WH_DNA-bd_sf"/>
</dbReference>
<dbReference type="SUPFAM" id="SSF53850">
    <property type="entry name" value="Periplasmic binding protein-like II"/>
    <property type="match status" value="1"/>
</dbReference>
<dbReference type="InterPro" id="IPR000847">
    <property type="entry name" value="LysR_HTH_N"/>
</dbReference>
<feature type="domain" description="HTH lysR-type" evidence="5">
    <location>
        <begin position="2"/>
        <end position="59"/>
    </location>
</feature>
<evidence type="ECO:0000256" key="3">
    <source>
        <dbReference type="ARBA" id="ARBA00023125"/>
    </source>
</evidence>
<evidence type="ECO:0000256" key="1">
    <source>
        <dbReference type="ARBA" id="ARBA00009437"/>
    </source>
</evidence>
<evidence type="ECO:0000256" key="2">
    <source>
        <dbReference type="ARBA" id="ARBA00023015"/>
    </source>
</evidence>
<dbReference type="RefSeq" id="WP_209738606.1">
    <property type="nucleotide sequence ID" value="NZ_CP072611.1"/>
</dbReference>
<evidence type="ECO:0000313" key="6">
    <source>
        <dbReference type="EMBL" id="MFD2239074.1"/>
    </source>
</evidence>
<gene>
    <name evidence="6" type="ORF">ACFSKQ_16605</name>
</gene>
<keyword evidence="2" id="KW-0805">Transcription regulation</keyword>
<evidence type="ECO:0000256" key="4">
    <source>
        <dbReference type="ARBA" id="ARBA00023163"/>
    </source>
</evidence>
<dbReference type="PANTHER" id="PTHR30427">
    <property type="entry name" value="TRANSCRIPTIONAL ACTIVATOR PROTEIN LYSR"/>
    <property type="match status" value="1"/>
</dbReference>
<dbReference type="Gene3D" id="3.40.190.290">
    <property type="match status" value="1"/>
</dbReference>
<keyword evidence="3" id="KW-0238">DNA-binding</keyword>
<keyword evidence="7" id="KW-1185">Reference proteome</keyword>
<dbReference type="SUPFAM" id="SSF46785">
    <property type="entry name" value="Winged helix' DNA-binding domain"/>
    <property type="match status" value="1"/>
</dbReference>
<protein>
    <submittedName>
        <fullName evidence="6">LysR family transcriptional regulator</fullName>
    </submittedName>
</protein>
<name>A0ABW5CPF9_9HYPH</name>
<dbReference type="PROSITE" id="PS50931">
    <property type="entry name" value="HTH_LYSR"/>
    <property type="match status" value="1"/>
</dbReference>
<proteinExistence type="inferred from homology"/>
<evidence type="ECO:0000313" key="7">
    <source>
        <dbReference type="Proteomes" id="UP001597371"/>
    </source>
</evidence>
<organism evidence="6 7">
    <name type="scientific">Aureimonas populi</name>
    <dbReference type="NCBI Taxonomy" id="1701758"/>
    <lineage>
        <taxon>Bacteria</taxon>
        <taxon>Pseudomonadati</taxon>
        <taxon>Pseudomonadota</taxon>
        <taxon>Alphaproteobacteria</taxon>
        <taxon>Hyphomicrobiales</taxon>
        <taxon>Aurantimonadaceae</taxon>
        <taxon>Aureimonas</taxon>
    </lineage>
</organism>
<reference evidence="7" key="1">
    <citation type="journal article" date="2019" name="Int. J. Syst. Evol. Microbiol.">
        <title>The Global Catalogue of Microorganisms (GCM) 10K type strain sequencing project: providing services to taxonomists for standard genome sequencing and annotation.</title>
        <authorList>
            <consortium name="The Broad Institute Genomics Platform"/>
            <consortium name="The Broad Institute Genome Sequencing Center for Infectious Disease"/>
            <person name="Wu L."/>
            <person name="Ma J."/>
        </authorList>
    </citation>
    <scope>NUCLEOTIDE SEQUENCE [LARGE SCALE GENOMIC DNA]</scope>
    <source>
        <strain evidence="7">ZS-35-S2</strain>
    </source>
</reference>